<sequence>MVPLSIYATYIQYMSVQSRGDRSFTRYAGAAAIGFALLIVIANLILVPAGMPAPGSPPDRAVEFFTSATDLTGQVTIFLPAAWILATLFAGGALATVLRSARPETAGWAYSGFAGVLLQNLTFTGVVALRLAMSTTTDPEGITTLWALHEALFGLNGTFLALAMLGLGTAGFRAGLLPRWQFPLGLVAAALQFTSDSLTPLIIDGGAALGPIGSTGWLLWVAWLLAYGYALIRRAPDESTGTAPRVHPAG</sequence>
<organism evidence="2 3">
    <name type="scientific">Nocardia jinanensis</name>
    <dbReference type="NCBI Taxonomy" id="382504"/>
    <lineage>
        <taxon>Bacteria</taxon>
        <taxon>Bacillati</taxon>
        <taxon>Actinomycetota</taxon>
        <taxon>Actinomycetes</taxon>
        <taxon>Mycobacteriales</taxon>
        <taxon>Nocardiaceae</taxon>
        <taxon>Nocardia</taxon>
    </lineage>
</organism>
<feature type="transmembrane region" description="Helical" evidence="1">
    <location>
        <begin position="215"/>
        <end position="232"/>
    </location>
</feature>
<keyword evidence="1" id="KW-1133">Transmembrane helix</keyword>
<dbReference type="Proteomes" id="UP000638263">
    <property type="component" value="Unassembled WGS sequence"/>
</dbReference>
<name>A0A917RGE1_9NOCA</name>
<reference evidence="2" key="2">
    <citation type="submission" date="2020-09" db="EMBL/GenBank/DDBJ databases">
        <authorList>
            <person name="Sun Q."/>
            <person name="Zhou Y."/>
        </authorList>
    </citation>
    <scope>NUCLEOTIDE SEQUENCE</scope>
    <source>
        <strain evidence="2">CGMCC 4.3508</strain>
    </source>
</reference>
<feature type="transmembrane region" description="Helical" evidence="1">
    <location>
        <begin position="27"/>
        <end position="51"/>
    </location>
</feature>
<evidence type="ECO:0000313" key="2">
    <source>
        <dbReference type="EMBL" id="GGL05984.1"/>
    </source>
</evidence>
<evidence type="ECO:0000313" key="3">
    <source>
        <dbReference type="Proteomes" id="UP000638263"/>
    </source>
</evidence>
<dbReference type="AlphaFoldDB" id="A0A917RGE1"/>
<feature type="transmembrane region" description="Helical" evidence="1">
    <location>
        <begin position="107"/>
        <end position="131"/>
    </location>
</feature>
<dbReference type="EMBL" id="BMMH01000003">
    <property type="protein sequence ID" value="GGL05984.1"/>
    <property type="molecule type" value="Genomic_DNA"/>
</dbReference>
<reference evidence="2" key="1">
    <citation type="journal article" date="2014" name="Int. J. Syst. Evol. Microbiol.">
        <title>Complete genome sequence of Corynebacterium casei LMG S-19264T (=DSM 44701T), isolated from a smear-ripened cheese.</title>
        <authorList>
            <consortium name="US DOE Joint Genome Institute (JGI-PGF)"/>
            <person name="Walter F."/>
            <person name="Albersmeier A."/>
            <person name="Kalinowski J."/>
            <person name="Ruckert C."/>
        </authorList>
    </citation>
    <scope>NUCLEOTIDE SEQUENCE</scope>
    <source>
        <strain evidence="2">CGMCC 4.3508</strain>
    </source>
</reference>
<feature type="transmembrane region" description="Helical" evidence="1">
    <location>
        <begin position="71"/>
        <end position="95"/>
    </location>
</feature>
<evidence type="ECO:0000256" key="1">
    <source>
        <dbReference type="SAM" id="Phobius"/>
    </source>
</evidence>
<feature type="transmembrane region" description="Helical" evidence="1">
    <location>
        <begin position="151"/>
        <end position="172"/>
    </location>
</feature>
<keyword evidence="1" id="KW-0472">Membrane</keyword>
<accession>A0A917RGE1</accession>
<gene>
    <name evidence="2" type="ORF">GCM10011588_20570</name>
</gene>
<proteinExistence type="predicted"/>
<keyword evidence="1" id="KW-0812">Transmembrane</keyword>
<protein>
    <recommendedName>
        <fullName evidence="4">DUF4386 domain-containing protein</fullName>
    </recommendedName>
</protein>
<evidence type="ECO:0008006" key="4">
    <source>
        <dbReference type="Google" id="ProtNLM"/>
    </source>
</evidence>
<keyword evidence="3" id="KW-1185">Reference proteome</keyword>
<comment type="caution">
    <text evidence="2">The sequence shown here is derived from an EMBL/GenBank/DDBJ whole genome shotgun (WGS) entry which is preliminary data.</text>
</comment>